<protein>
    <submittedName>
        <fullName evidence="6">Short chain dehydrogenase/reductase</fullName>
        <ecNumber evidence="6">1.-.-.-</ecNumber>
    </submittedName>
</protein>
<dbReference type="GO" id="GO:0016020">
    <property type="term" value="C:membrane"/>
    <property type="evidence" value="ECO:0007669"/>
    <property type="project" value="TreeGrafter"/>
</dbReference>
<feature type="compositionally biased region" description="Pro residues" evidence="4">
    <location>
        <begin position="304"/>
        <end position="318"/>
    </location>
</feature>
<dbReference type="PANTHER" id="PTHR44196:SF1">
    <property type="entry name" value="DEHYDROGENASE_REDUCTASE SDR FAMILY MEMBER 7B"/>
    <property type="match status" value="1"/>
</dbReference>
<dbReference type="PROSITE" id="PS00061">
    <property type="entry name" value="ADH_SHORT"/>
    <property type="match status" value="1"/>
</dbReference>
<dbReference type="SUPFAM" id="SSF51735">
    <property type="entry name" value="NAD(P)-binding Rossmann-fold domains"/>
    <property type="match status" value="1"/>
</dbReference>
<keyword evidence="2 6" id="KW-0560">Oxidoreductase</keyword>
<dbReference type="KEGG" id="fal:FRAAL2907"/>
<dbReference type="PRINTS" id="PR00081">
    <property type="entry name" value="GDHRDH"/>
</dbReference>
<dbReference type="InterPro" id="IPR057326">
    <property type="entry name" value="KR_dom"/>
</dbReference>
<dbReference type="eggNOG" id="COG0300">
    <property type="taxonomic scope" value="Bacteria"/>
</dbReference>
<dbReference type="InterPro" id="IPR002347">
    <property type="entry name" value="SDR_fam"/>
</dbReference>
<feature type="domain" description="Ketoreductase" evidence="5">
    <location>
        <begin position="13"/>
        <end position="196"/>
    </location>
</feature>
<dbReference type="HOGENOM" id="CLU_010194_2_1_11"/>
<evidence type="ECO:0000256" key="1">
    <source>
        <dbReference type="ARBA" id="ARBA00006484"/>
    </source>
</evidence>
<dbReference type="InterPro" id="IPR036291">
    <property type="entry name" value="NAD(P)-bd_dom_sf"/>
</dbReference>
<evidence type="ECO:0000256" key="4">
    <source>
        <dbReference type="SAM" id="MobiDB-lite"/>
    </source>
</evidence>
<dbReference type="SMART" id="SM00822">
    <property type="entry name" value="PKS_KR"/>
    <property type="match status" value="1"/>
</dbReference>
<dbReference type="AlphaFoldDB" id="Q0RLQ3"/>
<dbReference type="PANTHER" id="PTHR44196">
    <property type="entry name" value="DEHYDROGENASE/REDUCTASE SDR FAMILY MEMBER 7B"/>
    <property type="match status" value="1"/>
</dbReference>
<feature type="compositionally biased region" description="Low complexity" evidence="4">
    <location>
        <begin position="319"/>
        <end position="339"/>
    </location>
</feature>
<evidence type="ECO:0000313" key="6">
    <source>
        <dbReference type="EMBL" id="CAJ61551.1"/>
    </source>
</evidence>
<dbReference type="PRINTS" id="PR00080">
    <property type="entry name" value="SDRFAMILY"/>
</dbReference>
<dbReference type="Pfam" id="PF00106">
    <property type="entry name" value="adh_short"/>
    <property type="match status" value="1"/>
</dbReference>
<name>Q0RLQ3_FRAAA</name>
<reference evidence="6 7" key="1">
    <citation type="journal article" date="2007" name="Genome Res.">
        <title>Genome characteristics of facultatively symbiotic Frankia sp. strains reflect host range and host plant biogeography.</title>
        <authorList>
            <person name="Normand P."/>
            <person name="Lapierre P."/>
            <person name="Tisa L.S."/>
            <person name="Gogarten J.P."/>
            <person name="Alloisio N."/>
            <person name="Bagnarol E."/>
            <person name="Bassi C.A."/>
            <person name="Berry A.M."/>
            <person name="Bickhart D.M."/>
            <person name="Choisne N."/>
            <person name="Couloux A."/>
            <person name="Cournoyer B."/>
            <person name="Cruveiller S."/>
            <person name="Daubin V."/>
            <person name="Demange N."/>
            <person name="Francino M.P."/>
            <person name="Goltsman E."/>
            <person name="Huang Y."/>
            <person name="Kopp O.R."/>
            <person name="Labarre L."/>
            <person name="Lapidus A."/>
            <person name="Lavire C."/>
            <person name="Marechal J."/>
            <person name="Martinez M."/>
            <person name="Mastronunzio J.E."/>
            <person name="Mullin B.C."/>
            <person name="Niemann J."/>
            <person name="Pujic P."/>
            <person name="Rawnsley T."/>
            <person name="Rouy Z."/>
            <person name="Schenowitz C."/>
            <person name="Sellstedt A."/>
            <person name="Tavares F."/>
            <person name="Tomkins J.P."/>
            <person name="Vallenet D."/>
            <person name="Valverde C."/>
            <person name="Wall L.G."/>
            <person name="Wang Y."/>
            <person name="Medigue C."/>
            <person name="Benson D.R."/>
        </authorList>
    </citation>
    <scope>NUCLEOTIDE SEQUENCE [LARGE SCALE GENOMIC DNA]</scope>
    <source>
        <strain evidence="7">DSM 45986 / CECT 9034 / ACN14a</strain>
    </source>
</reference>
<dbReference type="GO" id="GO:0016491">
    <property type="term" value="F:oxidoreductase activity"/>
    <property type="evidence" value="ECO:0007669"/>
    <property type="project" value="UniProtKB-KW"/>
</dbReference>
<dbReference type="RefSeq" id="WP_011604053.1">
    <property type="nucleotide sequence ID" value="NC_008278.1"/>
</dbReference>
<evidence type="ECO:0000313" key="7">
    <source>
        <dbReference type="Proteomes" id="UP000000657"/>
    </source>
</evidence>
<dbReference type="InterPro" id="IPR020904">
    <property type="entry name" value="Sc_DH/Rdtase_CS"/>
</dbReference>
<dbReference type="CDD" id="cd05233">
    <property type="entry name" value="SDR_c"/>
    <property type="match status" value="1"/>
</dbReference>
<comment type="similarity">
    <text evidence="1 3">Belongs to the short-chain dehydrogenases/reductases (SDR) family.</text>
</comment>
<dbReference type="EC" id="1.-.-.-" evidence="6"/>
<accession>Q0RLQ3</accession>
<keyword evidence="7" id="KW-1185">Reference proteome</keyword>
<evidence type="ECO:0000256" key="2">
    <source>
        <dbReference type="ARBA" id="ARBA00023002"/>
    </source>
</evidence>
<evidence type="ECO:0000256" key="3">
    <source>
        <dbReference type="RuleBase" id="RU000363"/>
    </source>
</evidence>
<evidence type="ECO:0000259" key="5">
    <source>
        <dbReference type="SMART" id="SM00822"/>
    </source>
</evidence>
<feature type="region of interest" description="Disordered" evidence="4">
    <location>
        <begin position="286"/>
        <end position="339"/>
    </location>
</feature>
<dbReference type="STRING" id="326424.FRAAL2907"/>
<dbReference type="Proteomes" id="UP000000657">
    <property type="component" value="Chromosome"/>
</dbReference>
<proteinExistence type="inferred from homology"/>
<dbReference type="EMBL" id="CT573213">
    <property type="protein sequence ID" value="CAJ61551.1"/>
    <property type="molecule type" value="Genomic_DNA"/>
</dbReference>
<dbReference type="Gene3D" id="3.40.50.720">
    <property type="entry name" value="NAD(P)-binding Rossmann-like Domain"/>
    <property type="match status" value="1"/>
</dbReference>
<gene>
    <name evidence="6" type="ordered locus">FRAAL2907</name>
</gene>
<sequence length="339" mass="34906">MPSPLRPYQFAAATAVVTGAASGLGEEMAYELAGRGSNLVLLDRDAPRLAAVAARICARHPRLLVDCLTVDLADADAVDAAATRVLAEHPGVSLLVNNAGVALGGGFEHLTLEEFDWVMDINFRAPVRLTRLLLPALLASPGSHIVNVSSLFGLIGPPGQTAYSASKFAVRGFTDALRHELAGRVGVTAVFPGGVRTRLAETARVARAVPSHEAEAGRREFAKMLSYPADAAAREILAAVEARRGRVVITRQARTIDAVARLFPASHMSILGYVLTRAARLTVSARPAPASPASPTPEGAGPTVPVPTVPIPGGPVPTIPAAGSPAAGSPVTGSEATTG</sequence>
<organism evidence="6 7">
    <name type="scientific">Frankia alni (strain DSM 45986 / CECT 9034 / ACN14a)</name>
    <dbReference type="NCBI Taxonomy" id="326424"/>
    <lineage>
        <taxon>Bacteria</taxon>
        <taxon>Bacillati</taxon>
        <taxon>Actinomycetota</taxon>
        <taxon>Actinomycetes</taxon>
        <taxon>Frankiales</taxon>
        <taxon>Frankiaceae</taxon>
        <taxon>Frankia</taxon>
    </lineage>
</organism>